<sequence length="117" mass="12735">MASTWDHERDKKLLLAIIAVHSPLDYAAIAKAMGQGDSTAAVKKHVYTLKARQRAISAQSLAKAKTDKPTDCGDKGTKTTTKRKIDSPTKSEVNAIVENQDEDGFEPSASPNKQRKL</sequence>
<name>W6PZS4_PENRF</name>
<gene>
    <name evidence="2" type="ORF">PROQFM164_S01g001275</name>
</gene>
<accession>W6PZS4</accession>
<evidence type="ECO:0000313" key="3">
    <source>
        <dbReference type="Proteomes" id="UP000030686"/>
    </source>
</evidence>
<dbReference type="AlphaFoldDB" id="W6PZS4"/>
<evidence type="ECO:0000313" key="2">
    <source>
        <dbReference type="EMBL" id="CDM27464.1"/>
    </source>
</evidence>
<evidence type="ECO:0000256" key="1">
    <source>
        <dbReference type="SAM" id="MobiDB-lite"/>
    </source>
</evidence>
<feature type="compositionally biased region" description="Basic and acidic residues" evidence="1">
    <location>
        <begin position="64"/>
        <end position="89"/>
    </location>
</feature>
<proteinExistence type="predicted"/>
<dbReference type="EMBL" id="HG792015">
    <property type="protein sequence ID" value="CDM27464.1"/>
    <property type="molecule type" value="Genomic_DNA"/>
</dbReference>
<dbReference type="OMA" id="TWDHERD"/>
<reference evidence="2" key="1">
    <citation type="journal article" date="2014" name="Nat. Commun.">
        <title>Multiple recent horizontal transfers of a large genomic region in cheese making fungi.</title>
        <authorList>
            <person name="Cheeseman K."/>
            <person name="Ropars J."/>
            <person name="Renault P."/>
            <person name="Dupont J."/>
            <person name="Gouzy J."/>
            <person name="Branca A."/>
            <person name="Abraham A.L."/>
            <person name="Ceppi M."/>
            <person name="Conseiller E."/>
            <person name="Debuchy R."/>
            <person name="Malagnac F."/>
            <person name="Goarin A."/>
            <person name="Silar P."/>
            <person name="Lacoste S."/>
            <person name="Sallet E."/>
            <person name="Bensimon A."/>
            <person name="Giraud T."/>
            <person name="Brygoo Y."/>
        </authorList>
    </citation>
    <scope>NUCLEOTIDE SEQUENCE [LARGE SCALE GENOMIC DNA]</scope>
    <source>
        <strain evidence="2">FM164</strain>
    </source>
</reference>
<dbReference type="Proteomes" id="UP000030686">
    <property type="component" value="Unassembled WGS sequence"/>
</dbReference>
<feature type="region of interest" description="Disordered" evidence="1">
    <location>
        <begin position="59"/>
        <end position="117"/>
    </location>
</feature>
<keyword evidence="3" id="KW-1185">Reference proteome</keyword>
<organism evidence="2 3">
    <name type="scientific">Penicillium roqueforti (strain FM164)</name>
    <dbReference type="NCBI Taxonomy" id="1365484"/>
    <lineage>
        <taxon>Eukaryota</taxon>
        <taxon>Fungi</taxon>
        <taxon>Dikarya</taxon>
        <taxon>Ascomycota</taxon>
        <taxon>Pezizomycotina</taxon>
        <taxon>Eurotiomycetes</taxon>
        <taxon>Eurotiomycetidae</taxon>
        <taxon>Eurotiales</taxon>
        <taxon>Aspergillaceae</taxon>
        <taxon>Penicillium</taxon>
    </lineage>
</organism>
<protein>
    <submittedName>
        <fullName evidence="2">Uncharacterized protein</fullName>
    </submittedName>
</protein>
<dbReference type="OrthoDB" id="4284875at2759"/>